<dbReference type="Proteomes" id="UP000606786">
    <property type="component" value="Unassembled WGS sequence"/>
</dbReference>
<comment type="caution">
    <text evidence="3">The sequence shown here is derived from an EMBL/GenBank/DDBJ whole genome shotgun (WGS) entry which is preliminary data.</text>
</comment>
<feature type="compositionally biased region" description="Polar residues" evidence="1">
    <location>
        <begin position="255"/>
        <end position="274"/>
    </location>
</feature>
<organism evidence="3 4">
    <name type="scientific">Ceratitis capitata</name>
    <name type="common">Mediterranean fruit fly</name>
    <name type="synonym">Tephritis capitata</name>
    <dbReference type="NCBI Taxonomy" id="7213"/>
    <lineage>
        <taxon>Eukaryota</taxon>
        <taxon>Metazoa</taxon>
        <taxon>Ecdysozoa</taxon>
        <taxon>Arthropoda</taxon>
        <taxon>Hexapoda</taxon>
        <taxon>Insecta</taxon>
        <taxon>Pterygota</taxon>
        <taxon>Neoptera</taxon>
        <taxon>Endopterygota</taxon>
        <taxon>Diptera</taxon>
        <taxon>Brachycera</taxon>
        <taxon>Muscomorpha</taxon>
        <taxon>Tephritoidea</taxon>
        <taxon>Tephritidae</taxon>
        <taxon>Ceratitis</taxon>
        <taxon>Ceratitis</taxon>
    </lineage>
</organism>
<dbReference type="PANTHER" id="PTHR23288">
    <property type="entry name" value="OCCLUDIN AND RNA POLYMERASE II ELONGATION FACTOR ELL"/>
    <property type="match status" value="1"/>
</dbReference>
<dbReference type="GO" id="GO:0042795">
    <property type="term" value="P:snRNA transcription by RNA polymerase II"/>
    <property type="evidence" value="ECO:0007669"/>
    <property type="project" value="TreeGrafter"/>
</dbReference>
<dbReference type="InterPro" id="IPR019464">
    <property type="entry name" value="ELL_N"/>
</dbReference>
<feature type="region of interest" description="Disordered" evidence="1">
    <location>
        <begin position="208"/>
        <end position="320"/>
    </location>
</feature>
<dbReference type="GO" id="GO:0006368">
    <property type="term" value="P:transcription elongation by RNA polymerase II"/>
    <property type="evidence" value="ECO:0007669"/>
    <property type="project" value="InterPro"/>
</dbReference>
<name>A0A811V8T5_CERCA</name>
<dbReference type="Pfam" id="PF10390">
    <property type="entry name" value="ELL"/>
    <property type="match status" value="1"/>
</dbReference>
<gene>
    <name evidence="3" type="ORF">CCAP1982_LOCUS19946</name>
</gene>
<evidence type="ECO:0000256" key="1">
    <source>
        <dbReference type="SAM" id="MobiDB-lite"/>
    </source>
</evidence>
<dbReference type="EMBL" id="CAJHJT010000056">
    <property type="protein sequence ID" value="CAD7011836.1"/>
    <property type="molecule type" value="Genomic_DNA"/>
</dbReference>
<protein>
    <submittedName>
        <fullName evidence="3">(Mediterranean fruit fly) hypothetical protein</fullName>
    </submittedName>
</protein>
<feature type="domain" description="RNA polymerase II elongation factor ELL N-terminal" evidence="2">
    <location>
        <begin position="21"/>
        <end position="150"/>
    </location>
</feature>
<dbReference type="AlphaFoldDB" id="A0A811V8T5"/>
<feature type="compositionally biased region" description="Basic and acidic residues" evidence="1">
    <location>
        <begin position="19"/>
        <end position="28"/>
    </location>
</feature>
<dbReference type="PANTHER" id="PTHR23288:SF17">
    <property type="entry name" value="RNA POLYMERASE II ELONGATION FACTOR ELL"/>
    <property type="match status" value="1"/>
</dbReference>
<proteinExistence type="predicted"/>
<sequence length="566" mass="62804">MEGSNVQNNRRGKAAADNGGKRTIEKRANQNLPVSSERPSSSDTMAGSKNAKIDPATKKSDKLRTFTAVKQPGIRERIIHILAVKPLSKSDLKSRLMKDGISRDDQAVITSFLPLIARAEGNVYHLKCHVWDDVNANWVLYTEEERKKVTLSKRFSMASALIKPSEKITRFNVSNANAVLNQTPFSGMASVSRIVNTSSNGLKRLRGDLPSINSKKPRLSGEQRLAESSARPQVDVFARRPSSLPVGSMKRAPESSVSTARDRNNILQTSSQKQLPKPAATKTQIDESCFIRKRTNPGRHSSLPMRGHKIAESSSSDNSTRHLLTNRKDAMKAAPEVNAPNVTIDALPSPPNFDEQERENQNQFLPICQETIFKNNDSAQTLARDRNNILQSASQEQLPKPVSTRTQIDESSFIRKRTNPGRHSSIPLKGRKIEERANSGNSTRHLLTNGKDAMKTASGANTPRVTTHALPSLPNLDEQERENQNQLLPICQETIFKNNDPAQILARVGNNILKSSSKKQLSKPVATRTQIDESCFIRKRTNPGRHSSLPMKARKIVESDSSARQY</sequence>
<accession>A0A811V8T5</accession>
<evidence type="ECO:0000259" key="2">
    <source>
        <dbReference type="Pfam" id="PF10390"/>
    </source>
</evidence>
<keyword evidence="4" id="KW-1185">Reference proteome</keyword>
<dbReference type="SUPFAM" id="SSF46785">
    <property type="entry name" value="Winged helix' DNA-binding domain"/>
    <property type="match status" value="1"/>
</dbReference>
<dbReference type="InterPro" id="IPR042065">
    <property type="entry name" value="E3_ELL-like"/>
</dbReference>
<dbReference type="GO" id="GO:0000987">
    <property type="term" value="F:cis-regulatory region sequence-specific DNA binding"/>
    <property type="evidence" value="ECO:0007669"/>
    <property type="project" value="TreeGrafter"/>
</dbReference>
<dbReference type="OrthoDB" id="8382742at2759"/>
<dbReference type="Gene3D" id="1.10.10.2670">
    <property type="entry name" value="E3 ubiquitin-protein ligase"/>
    <property type="match status" value="1"/>
</dbReference>
<dbReference type="GO" id="GO:0032968">
    <property type="term" value="P:positive regulation of transcription elongation by RNA polymerase II"/>
    <property type="evidence" value="ECO:0007669"/>
    <property type="project" value="TreeGrafter"/>
</dbReference>
<dbReference type="GO" id="GO:0008023">
    <property type="term" value="C:transcription elongation factor complex"/>
    <property type="evidence" value="ECO:0007669"/>
    <property type="project" value="InterPro"/>
</dbReference>
<feature type="compositionally biased region" description="Polar residues" evidence="1">
    <location>
        <begin position="29"/>
        <end position="47"/>
    </location>
</feature>
<dbReference type="InterPro" id="IPR031176">
    <property type="entry name" value="ELL/occludin"/>
</dbReference>
<evidence type="ECO:0000313" key="4">
    <source>
        <dbReference type="Proteomes" id="UP000606786"/>
    </source>
</evidence>
<feature type="region of interest" description="Disordered" evidence="1">
    <location>
        <begin position="1"/>
        <end position="59"/>
    </location>
</feature>
<dbReference type="InterPro" id="IPR036390">
    <property type="entry name" value="WH_DNA-bd_sf"/>
</dbReference>
<reference evidence="3" key="1">
    <citation type="submission" date="2020-11" db="EMBL/GenBank/DDBJ databases">
        <authorList>
            <person name="Whitehead M."/>
        </authorList>
    </citation>
    <scope>NUCLEOTIDE SEQUENCE</scope>
    <source>
        <strain evidence="3">EGII</strain>
    </source>
</reference>
<evidence type="ECO:0000313" key="3">
    <source>
        <dbReference type="EMBL" id="CAD7011836.1"/>
    </source>
</evidence>